<dbReference type="STRING" id="417292.SAMN05421806_11046"/>
<dbReference type="RefSeq" id="WP_093613373.1">
    <property type="nucleotide sequence ID" value="NZ_FNFF01000010.1"/>
</dbReference>
<gene>
    <name evidence="4" type="ORF">SAMN05421806_11046</name>
</gene>
<dbReference type="OrthoDB" id="4336829at2"/>
<reference evidence="4 5" key="1">
    <citation type="submission" date="2016-10" db="EMBL/GenBank/DDBJ databases">
        <authorList>
            <person name="de Groot N.N."/>
        </authorList>
    </citation>
    <scope>NUCLEOTIDE SEQUENCE [LARGE SCALE GENOMIC DNA]</scope>
    <source>
        <strain evidence="4 5">CGMCC 4.5727</strain>
    </source>
</reference>
<keyword evidence="5" id="KW-1185">Reference proteome</keyword>
<organism evidence="4 5">
    <name type="scientific">Streptomyces indicus</name>
    <dbReference type="NCBI Taxonomy" id="417292"/>
    <lineage>
        <taxon>Bacteria</taxon>
        <taxon>Bacillati</taxon>
        <taxon>Actinomycetota</taxon>
        <taxon>Actinomycetes</taxon>
        <taxon>Kitasatosporales</taxon>
        <taxon>Streptomycetaceae</taxon>
        <taxon>Streptomyces</taxon>
    </lineage>
</organism>
<feature type="signal peptide" evidence="3">
    <location>
        <begin position="1"/>
        <end position="23"/>
    </location>
</feature>
<evidence type="ECO:0000313" key="5">
    <source>
        <dbReference type="Proteomes" id="UP000199155"/>
    </source>
</evidence>
<name>A0A1G9DTK1_9ACTN</name>
<feature type="region of interest" description="Disordered" evidence="1">
    <location>
        <begin position="54"/>
        <end position="234"/>
    </location>
</feature>
<dbReference type="EMBL" id="FNFF01000010">
    <property type="protein sequence ID" value="SDK67140.1"/>
    <property type="molecule type" value="Genomic_DNA"/>
</dbReference>
<dbReference type="AlphaFoldDB" id="A0A1G9DTK1"/>
<feature type="compositionally biased region" description="Low complexity" evidence="1">
    <location>
        <begin position="56"/>
        <end position="83"/>
    </location>
</feature>
<accession>A0A1G9DTK1</accession>
<evidence type="ECO:0008006" key="6">
    <source>
        <dbReference type="Google" id="ProtNLM"/>
    </source>
</evidence>
<evidence type="ECO:0000256" key="2">
    <source>
        <dbReference type="SAM" id="Phobius"/>
    </source>
</evidence>
<evidence type="ECO:0000313" key="4">
    <source>
        <dbReference type="EMBL" id="SDK67140.1"/>
    </source>
</evidence>
<feature type="transmembrane region" description="Helical" evidence="2">
    <location>
        <begin position="416"/>
        <end position="436"/>
    </location>
</feature>
<feature type="compositionally biased region" description="Low complexity" evidence="1">
    <location>
        <begin position="193"/>
        <end position="207"/>
    </location>
</feature>
<sequence>MRLRSAALAVGVSAAALTPAVVAVPATADSDPLLKSKTCLSVALLGLAQECGGAGAADTSAADSSDTADATDASDAATDVGTGEDVGAVGEPYVPADDTDTSGTDEAVTDTGDADAGDADAGDADGTGTDTTGTDTTGTDTGDADTSDATDAGTSDSDTTGTDATGTDSTDTDTDAGASVVPAVLDPAEDGTDTSNTGTGDSDTGNTPVVTSVEQPRQAAVQPPAKQGLSDTTAGLQSTCSVADSDEFPIESTIQPGPKTYHPGGGFENWSVTLTNTSDDTCRNIHPLVVFLDRDRDLQSSQAEFEFRTPDGKWHPVPFERTDVDEHVGVFDDGFGGFSIPAGESVTVPVRLRFTADTQPNRVTASLAVVQRQDDDGEWVGESEDYVFTIAGSSERGVAKTPEELAETGRGSDESLLGLGVTAGAFLLGGGALVVGSRRLIRRR</sequence>
<evidence type="ECO:0000256" key="1">
    <source>
        <dbReference type="SAM" id="MobiDB-lite"/>
    </source>
</evidence>
<keyword evidence="3" id="KW-0732">Signal</keyword>
<evidence type="ECO:0000256" key="3">
    <source>
        <dbReference type="SAM" id="SignalP"/>
    </source>
</evidence>
<feature type="compositionally biased region" description="Low complexity" evidence="1">
    <location>
        <begin position="149"/>
        <end position="179"/>
    </location>
</feature>
<dbReference type="Proteomes" id="UP000199155">
    <property type="component" value="Unassembled WGS sequence"/>
</dbReference>
<feature type="compositionally biased region" description="Low complexity" evidence="1">
    <location>
        <begin position="124"/>
        <end position="141"/>
    </location>
</feature>
<protein>
    <recommendedName>
        <fullName evidence="6">LPXTG-motif cell wall anchor domain-containing protein</fullName>
    </recommendedName>
</protein>
<keyword evidence="2" id="KW-0812">Transmembrane</keyword>
<keyword evidence="2" id="KW-1133">Transmembrane helix</keyword>
<feature type="chain" id="PRO_5038686391" description="LPXTG-motif cell wall anchor domain-containing protein" evidence="3">
    <location>
        <begin position="24"/>
        <end position="444"/>
    </location>
</feature>
<proteinExistence type="predicted"/>
<feature type="compositionally biased region" description="Acidic residues" evidence="1">
    <location>
        <begin position="112"/>
        <end position="123"/>
    </location>
</feature>
<keyword evidence="2" id="KW-0472">Membrane</keyword>